<evidence type="ECO:0000256" key="5">
    <source>
        <dbReference type="ARBA" id="ARBA00033748"/>
    </source>
</evidence>
<dbReference type="PIRSF" id="PIRSF000337">
    <property type="entry name" value="NTA_MOA"/>
    <property type="match status" value="1"/>
</dbReference>
<dbReference type="PANTHER" id="PTHR30011">
    <property type="entry name" value="ALKANESULFONATE MONOOXYGENASE-RELATED"/>
    <property type="match status" value="1"/>
</dbReference>
<organism evidence="8 9">
    <name type="scientific">Frondihabitans cladoniiphilus</name>
    <dbReference type="NCBI Taxonomy" id="715785"/>
    <lineage>
        <taxon>Bacteria</taxon>
        <taxon>Bacillati</taxon>
        <taxon>Actinomycetota</taxon>
        <taxon>Actinomycetes</taxon>
        <taxon>Micrococcales</taxon>
        <taxon>Microbacteriaceae</taxon>
        <taxon>Frondihabitans</taxon>
    </lineage>
</organism>
<comment type="similarity">
    <text evidence="5">Belongs to the NtaA/SnaA/DszA monooxygenase family.</text>
</comment>
<dbReference type="SUPFAM" id="SSF51679">
    <property type="entry name" value="Bacterial luciferase-like"/>
    <property type="match status" value="1"/>
</dbReference>
<accession>A0ABP8WCP0</accession>
<keyword evidence="4" id="KW-0503">Monooxygenase</keyword>
<dbReference type="Proteomes" id="UP001501295">
    <property type="component" value="Unassembled WGS sequence"/>
</dbReference>
<evidence type="ECO:0000256" key="3">
    <source>
        <dbReference type="ARBA" id="ARBA00023002"/>
    </source>
</evidence>
<evidence type="ECO:0000256" key="6">
    <source>
        <dbReference type="SAM" id="MobiDB-lite"/>
    </source>
</evidence>
<dbReference type="RefSeq" id="WP_345377100.1">
    <property type="nucleotide sequence ID" value="NZ_BAABLM010000010.1"/>
</dbReference>
<dbReference type="InterPro" id="IPR016215">
    <property type="entry name" value="NTA_MOA"/>
</dbReference>
<keyword evidence="9" id="KW-1185">Reference proteome</keyword>
<keyword evidence="1" id="KW-0285">Flavoprotein</keyword>
<proteinExistence type="inferred from homology"/>
<dbReference type="Pfam" id="PF00296">
    <property type="entry name" value="Bac_luciferase"/>
    <property type="match status" value="1"/>
</dbReference>
<dbReference type="NCBIfam" id="TIGR03860">
    <property type="entry name" value="FMN_nitrolo"/>
    <property type="match status" value="1"/>
</dbReference>
<reference evidence="9" key="1">
    <citation type="journal article" date="2019" name="Int. J. Syst. Evol. Microbiol.">
        <title>The Global Catalogue of Microorganisms (GCM) 10K type strain sequencing project: providing services to taxonomists for standard genome sequencing and annotation.</title>
        <authorList>
            <consortium name="The Broad Institute Genomics Platform"/>
            <consortium name="The Broad Institute Genome Sequencing Center for Infectious Disease"/>
            <person name="Wu L."/>
            <person name="Ma J."/>
        </authorList>
    </citation>
    <scope>NUCLEOTIDE SEQUENCE [LARGE SCALE GENOMIC DNA]</scope>
    <source>
        <strain evidence="9">JCM 18956</strain>
    </source>
</reference>
<feature type="region of interest" description="Disordered" evidence="6">
    <location>
        <begin position="433"/>
        <end position="453"/>
    </location>
</feature>
<feature type="domain" description="Luciferase-like" evidence="7">
    <location>
        <begin position="30"/>
        <end position="385"/>
    </location>
</feature>
<comment type="caution">
    <text evidence="8">The sequence shown here is derived from an EMBL/GenBank/DDBJ whole genome shotgun (WGS) entry which is preliminary data.</text>
</comment>
<dbReference type="InterPro" id="IPR051260">
    <property type="entry name" value="Diverse_substr_monoxygenases"/>
</dbReference>
<evidence type="ECO:0000313" key="8">
    <source>
        <dbReference type="EMBL" id="GAA4684811.1"/>
    </source>
</evidence>
<sequence length="453" mass="49405">MPTKITLGAFHTLGVGAKWYLTEDPMRYLDLQHWIDTVKGYEEAGLDFVFFADSYGYPVLHDHVIPLAVERGIQFPAADPTVLLTALAATTDRIGLVTTVSTMIEKPQTVARRFATLDHFTKGRVGWNVVTGSGQSASALLFGEELTAHDDRYARAEEHVQLSLELWEGSWEDDALKVDAETGTFTDSSKVHEVEHDGTFFKARGVLTVPPSPQRTPTLFQAGTSSRGRQFAADFAEAVFVAAEPDTVTKQIADIRDRLEANGRGRDAISILAAGTFFVAATHEEAVAKREAAVGRTSLEDAAVLYAYFTGLDLMSMDLDKPLAQTNSDQGQTNIDRFSGKDGAPALTVRQILEEFQRNSVMASPFVGDPIEVTDQAIAYIEATGADGFLLQPEVAGGQDDFLEFVLPELRRRGVLNESQPGLTLREQLFGAGNNRLPETHPGAAFRKNSIPA</sequence>
<dbReference type="EMBL" id="BAABLM010000010">
    <property type="protein sequence ID" value="GAA4684811.1"/>
    <property type="molecule type" value="Genomic_DNA"/>
</dbReference>
<evidence type="ECO:0000259" key="7">
    <source>
        <dbReference type="Pfam" id="PF00296"/>
    </source>
</evidence>
<evidence type="ECO:0000313" key="9">
    <source>
        <dbReference type="Proteomes" id="UP001501295"/>
    </source>
</evidence>
<evidence type="ECO:0000256" key="1">
    <source>
        <dbReference type="ARBA" id="ARBA00022630"/>
    </source>
</evidence>
<dbReference type="PANTHER" id="PTHR30011:SF16">
    <property type="entry name" value="C2H2 FINGER DOMAIN TRANSCRIPTION FACTOR (EUROFUNG)-RELATED"/>
    <property type="match status" value="1"/>
</dbReference>
<dbReference type="InterPro" id="IPR011251">
    <property type="entry name" value="Luciferase-like_dom"/>
</dbReference>
<evidence type="ECO:0000256" key="4">
    <source>
        <dbReference type="ARBA" id="ARBA00023033"/>
    </source>
</evidence>
<dbReference type="Gene3D" id="3.20.20.30">
    <property type="entry name" value="Luciferase-like domain"/>
    <property type="match status" value="1"/>
</dbReference>
<keyword evidence="3" id="KW-0560">Oxidoreductase</keyword>
<name>A0ABP8WCP0_9MICO</name>
<gene>
    <name evidence="8" type="ORF">GCM10025780_33760</name>
</gene>
<keyword evidence="2" id="KW-0288">FMN</keyword>
<evidence type="ECO:0000256" key="2">
    <source>
        <dbReference type="ARBA" id="ARBA00022643"/>
    </source>
</evidence>
<protein>
    <submittedName>
        <fullName evidence="8">LLM class flavin-dependent oxidoreductase</fullName>
    </submittedName>
</protein>
<dbReference type="InterPro" id="IPR036661">
    <property type="entry name" value="Luciferase-like_sf"/>
</dbReference>